<comment type="caution">
    <text evidence="1">The sequence shown here is derived from an EMBL/GenBank/DDBJ whole genome shotgun (WGS) entry which is preliminary data.</text>
</comment>
<dbReference type="RefSeq" id="XP_035320117.1">
    <property type="nucleotide sequence ID" value="XM_035463853.1"/>
</dbReference>
<dbReference type="Gene3D" id="3.90.25.10">
    <property type="entry name" value="UDP-galactose 4-epimerase, domain 1"/>
    <property type="match status" value="1"/>
</dbReference>
<name>A0A9P4YSX3_9HYPO</name>
<gene>
    <name evidence="1" type="ORF">GMORB2_1872</name>
</gene>
<accession>A0A9P4YSX3</accession>
<evidence type="ECO:0000313" key="1">
    <source>
        <dbReference type="EMBL" id="KAF4121465.1"/>
    </source>
</evidence>
<dbReference type="Gene3D" id="3.40.50.720">
    <property type="entry name" value="NAD(P)-binding Rossmann-like Domain"/>
    <property type="match status" value="1"/>
</dbReference>
<dbReference type="EMBL" id="JAANYQ010000012">
    <property type="protein sequence ID" value="KAF4121465.1"/>
    <property type="molecule type" value="Genomic_DNA"/>
</dbReference>
<dbReference type="GeneID" id="55968102"/>
<dbReference type="Proteomes" id="UP000749293">
    <property type="component" value="Unassembled WGS sequence"/>
</dbReference>
<dbReference type="OrthoDB" id="3358371at2759"/>
<dbReference type="AlphaFoldDB" id="A0A9P4YSX3"/>
<keyword evidence="2" id="KW-1185">Reference proteome</keyword>
<evidence type="ECO:0000313" key="2">
    <source>
        <dbReference type="Proteomes" id="UP000749293"/>
    </source>
</evidence>
<proteinExistence type="predicted"/>
<sequence>MLGIDLVVTELDDVTSLEAAFSGKNVISSPGAESISPRRYAYSVHYQQERNISDAATAHVVTFDPNDLLVSTLSRVERCSRGGFTVLYRSDAKADAVPRYPELEAKLFQDIMTFAAASSKPIPHLDPSGGMGDLVNAVFQIPPGKSYMAVGAACSHDLGREVAGMFSNLSDDATHSKAEFGFHTRDSGLEQLLHDIMERERATKGD</sequence>
<reference evidence="1" key="1">
    <citation type="submission" date="2020-03" db="EMBL/GenBank/DDBJ databases">
        <title>Site-based positive gene gene selection in Geosmithia morbida across the United States reveals a broad range of putative effectors and factors for local host and environmental adapation.</title>
        <authorList>
            <person name="Onufrak A."/>
            <person name="Murdoch R.W."/>
            <person name="Gazis R."/>
            <person name="Huff M."/>
            <person name="Staton M."/>
            <person name="Klingeman W."/>
            <person name="Hadziabdic D."/>
        </authorList>
    </citation>
    <scope>NUCLEOTIDE SEQUENCE</scope>
    <source>
        <strain evidence="1">1262</strain>
    </source>
</reference>
<organism evidence="1 2">
    <name type="scientific">Geosmithia morbida</name>
    <dbReference type="NCBI Taxonomy" id="1094350"/>
    <lineage>
        <taxon>Eukaryota</taxon>
        <taxon>Fungi</taxon>
        <taxon>Dikarya</taxon>
        <taxon>Ascomycota</taxon>
        <taxon>Pezizomycotina</taxon>
        <taxon>Sordariomycetes</taxon>
        <taxon>Hypocreomycetidae</taxon>
        <taxon>Hypocreales</taxon>
        <taxon>Bionectriaceae</taxon>
        <taxon>Geosmithia</taxon>
    </lineage>
</organism>
<protein>
    <submittedName>
        <fullName evidence="1">NmrA-like family</fullName>
    </submittedName>
</protein>